<feature type="domain" description="Bacterial Ig-like" evidence="3">
    <location>
        <begin position="404"/>
        <end position="489"/>
    </location>
</feature>
<dbReference type="SUPFAM" id="SSF56235">
    <property type="entry name" value="N-terminal nucleophile aminohydrolases (Ntn hydrolases)"/>
    <property type="match status" value="1"/>
</dbReference>
<feature type="domain" description="Bacterial Ig-like" evidence="3">
    <location>
        <begin position="613"/>
        <end position="695"/>
    </location>
</feature>
<feature type="domain" description="Bacterial Ig-like" evidence="3">
    <location>
        <begin position="823"/>
        <end position="912"/>
    </location>
</feature>
<feature type="region of interest" description="Disordered" evidence="2">
    <location>
        <begin position="3480"/>
        <end position="3514"/>
    </location>
</feature>
<feature type="region of interest" description="Disordered" evidence="2">
    <location>
        <begin position="3075"/>
        <end position="3098"/>
    </location>
</feature>
<dbReference type="Pfam" id="PF19077">
    <property type="entry name" value="Big_13"/>
    <property type="match status" value="45"/>
</dbReference>
<dbReference type="NCBIfam" id="NF033510">
    <property type="entry name" value="Ca_tandemer"/>
    <property type="match status" value="43"/>
</dbReference>
<feature type="domain" description="Bacterial Ig-like" evidence="3">
    <location>
        <begin position="3227"/>
        <end position="3305"/>
    </location>
</feature>
<feature type="domain" description="Bacterial Ig-like" evidence="3">
    <location>
        <begin position="4059"/>
        <end position="4147"/>
    </location>
</feature>
<feature type="domain" description="Bacterial Ig-like" evidence="3">
    <location>
        <begin position="2603"/>
        <end position="2686"/>
    </location>
</feature>
<feature type="region of interest" description="Disordered" evidence="2">
    <location>
        <begin position="170"/>
        <end position="221"/>
    </location>
</feature>
<feature type="region of interest" description="Disordered" evidence="2">
    <location>
        <begin position="1877"/>
        <end position="1896"/>
    </location>
</feature>
<feature type="region of interest" description="Disordered" evidence="2">
    <location>
        <begin position="505"/>
        <end position="533"/>
    </location>
</feature>
<evidence type="ECO:0000256" key="1">
    <source>
        <dbReference type="ARBA" id="ARBA00022729"/>
    </source>
</evidence>
<accession>A0AAE4DU12</accession>
<feature type="compositionally biased region" description="Polar residues" evidence="2">
    <location>
        <begin position="3644"/>
        <end position="3660"/>
    </location>
</feature>
<feature type="domain" description="Bacterial Ig-like" evidence="3">
    <location>
        <begin position="4589"/>
        <end position="4681"/>
    </location>
</feature>
<feature type="domain" description="Bacterial Ig-like" evidence="3">
    <location>
        <begin position="2297"/>
        <end position="2377"/>
    </location>
</feature>
<organism evidence="4 5">
    <name type="scientific">Enterobacter sichuanensis</name>
    <dbReference type="NCBI Taxonomy" id="2071710"/>
    <lineage>
        <taxon>Bacteria</taxon>
        <taxon>Pseudomonadati</taxon>
        <taxon>Pseudomonadota</taxon>
        <taxon>Gammaproteobacteria</taxon>
        <taxon>Enterobacterales</taxon>
        <taxon>Enterobacteriaceae</taxon>
        <taxon>Enterobacter</taxon>
        <taxon>Enterobacter cloacae complex</taxon>
    </lineage>
</organism>
<feature type="compositionally biased region" description="Polar residues" evidence="2">
    <location>
        <begin position="2602"/>
        <end position="2618"/>
    </location>
</feature>
<reference evidence="4" key="1">
    <citation type="submission" date="2022-11" db="EMBL/GenBank/DDBJ databases">
        <title>blaNDM-1 and qnrB1 co-producing ST413 Enterobacter.</title>
        <authorList>
            <person name="Halder G."/>
            <person name="Chaudhuri B."/>
            <person name="Dutta S."/>
        </authorList>
    </citation>
    <scope>NUCLEOTIDE SEQUENCE</scope>
    <source>
        <strain evidence="4">PEER684</strain>
    </source>
</reference>
<protein>
    <submittedName>
        <fullName evidence="4">Ig-like domain-containing protein</fullName>
    </submittedName>
</protein>
<proteinExistence type="predicted"/>
<dbReference type="SUPFAM" id="SSF81296">
    <property type="entry name" value="E set domains"/>
    <property type="match status" value="1"/>
</dbReference>
<feature type="region of interest" description="Disordered" evidence="2">
    <location>
        <begin position="874"/>
        <end position="912"/>
    </location>
</feature>
<feature type="region of interest" description="Disordered" evidence="2">
    <location>
        <begin position="2959"/>
        <end position="2993"/>
    </location>
</feature>
<feature type="compositionally biased region" description="Basic and acidic residues" evidence="2">
    <location>
        <begin position="554"/>
        <end position="567"/>
    </location>
</feature>
<dbReference type="EMBL" id="JALLIR010000001">
    <property type="protein sequence ID" value="MDR9945299.1"/>
    <property type="molecule type" value="Genomic_DNA"/>
</dbReference>
<dbReference type="InterPro" id="IPR029055">
    <property type="entry name" value="Ntn_hydrolases_N"/>
</dbReference>
<feature type="compositionally biased region" description="Polar residues" evidence="2">
    <location>
        <begin position="2978"/>
        <end position="2991"/>
    </location>
</feature>
<feature type="domain" description="Bacterial Ig-like" evidence="3">
    <location>
        <begin position="4375"/>
        <end position="4470"/>
    </location>
</feature>
<feature type="domain" description="Bacterial Ig-like" evidence="3">
    <location>
        <begin position="505"/>
        <end position="593"/>
    </location>
</feature>
<feature type="region of interest" description="Disordered" evidence="2">
    <location>
        <begin position="1347"/>
        <end position="1384"/>
    </location>
</feature>
<evidence type="ECO:0000313" key="5">
    <source>
        <dbReference type="Proteomes" id="UP001185068"/>
    </source>
</evidence>
<dbReference type="InterPro" id="IPR013783">
    <property type="entry name" value="Ig-like_fold"/>
</dbReference>
<feature type="domain" description="Bacterial Ig-like" evidence="3">
    <location>
        <begin position="1664"/>
        <end position="1742"/>
    </location>
</feature>
<dbReference type="Gene3D" id="2.60.40.10">
    <property type="entry name" value="Immunoglobulins"/>
    <property type="match status" value="6"/>
</dbReference>
<feature type="domain" description="Bacterial Ig-like" evidence="3">
    <location>
        <begin position="1143"/>
        <end position="1222"/>
    </location>
</feature>
<comment type="caution">
    <text evidence="4">The sequence shown here is derived from an EMBL/GenBank/DDBJ whole genome shotgun (WGS) entry which is preliminary data.</text>
</comment>
<feature type="compositionally biased region" description="Polar residues" evidence="2">
    <location>
        <begin position="2081"/>
        <end position="2097"/>
    </location>
</feature>
<feature type="compositionally biased region" description="Polar residues" evidence="2">
    <location>
        <begin position="1936"/>
        <end position="1949"/>
    </location>
</feature>
<feature type="region of interest" description="Disordered" evidence="2">
    <location>
        <begin position="719"/>
        <end position="749"/>
    </location>
</feature>
<feature type="domain" description="Bacterial Ig-like" evidence="3">
    <location>
        <begin position="3745"/>
        <end position="3835"/>
    </location>
</feature>
<feature type="compositionally biased region" description="Polar residues" evidence="2">
    <location>
        <begin position="1416"/>
        <end position="1429"/>
    </location>
</feature>
<feature type="domain" description="Bacterial Ig-like" evidence="3">
    <location>
        <begin position="4171"/>
        <end position="4249"/>
    </location>
</feature>
<feature type="domain" description="Bacterial Ig-like" evidence="3">
    <location>
        <begin position="729"/>
        <end position="809"/>
    </location>
</feature>
<feature type="domain" description="Bacterial Ig-like" evidence="3">
    <location>
        <begin position="1035"/>
        <end position="1110"/>
    </location>
</feature>
<feature type="domain" description="Bacterial Ig-like" evidence="3">
    <location>
        <begin position="3339"/>
        <end position="3419"/>
    </location>
</feature>
<dbReference type="RefSeq" id="WP_310821787.1">
    <property type="nucleotide sequence ID" value="NZ_JALLIR010000001.1"/>
</dbReference>
<dbReference type="Proteomes" id="UP001185068">
    <property type="component" value="Unassembled WGS sequence"/>
</dbReference>
<feature type="domain" description="Bacterial Ig-like" evidence="3">
    <location>
        <begin position="2818"/>
        <end position="2898"/>
    </location>
</feature>
<feature type="compositionally biased region" description="Polar residues" evidence="2">
    <location>
        <begin position="731"/>
        <end position="743"/>
    </location>
</feature>
<feature type="domain" description="Bacterial Ig-like" evidence="3">
    <location>
        <begin position="296"/>
        <end position="376"/>
    </location>
</feature>
<dbReference type="Gene3D" id="3.30.420.430">
    <property type="match status" value="36"/>
</dbReference>
<keyword evidence="1" id="KW-0732">Signal</keyword>
<feature type="region of interest" description="Disordered" evidence="2">
    <location>
        <begin position="1400"/>
        <end position="1440"/>
    </location>
</feature>
<feature type="domain" description="Bacterial Ig-like" evidence="3">
    <location>
        <begin position="1968"/>
        <end position="2062"/>
    </location>
</feature>
<feature type="compositionally biased region" description="Polar residues" evidence="2">
    <location>
        <begin position="2457"/>
        <end position="2470"/>
    </location>
</feature>
<feature type="compositionally biased region" description="Polar residues" evidence="2">
    <location>
        <begin position="1257"/>
        <end position="1269"/>
    </location>
</feature>
<feature type="domain" description="Bacterial Ig-like" evidence="3">
    <location>
        <begin position="1555"/>
        <end position="1636"/>
    </location>
</feature>
<name>A0AAE4DU12_9ENTR</name>
<feature type="compositionally biased region" description="Polar residues" evidence="2">
    <location>
        <begin position="3123"/>
        <end position="3139"/>
    </location>
</feature>
<feature type="region of interest" description="Disordered" evidence="2">
    <location>
        <begin position="2081"/>
        <end position="2101"/>
    </location>
</feature>
<feature type="region of interest" description="Disordered" evidence="2">
    <location>
        <begin position="2032"/>
        <end position="2056"/>
    </location>
</feature>
<dbReference type="InterPro" id="IPR043137">
    <property type="entry name" value="GGT_ssub_C"/>
</dbReference>
<feature type="region of interest" description="Disordered" evidence="2">
    <location>
        <begin position="2919"/>
        <end position="2938"/>
    </location>
</feature>
<feature type="region of interest" description="Disordered" evidence="2">
    <location>
        <begin position="554"/>
        <end position="583"/>
    </location>
</feature>
<dbReference type="InterPro" id="IPR028994">
    <property type="entry name" value="Integrin_alpha_N"/>
</dbReference>
<feature type="domain" description="Bacterial Ig-like" evidence="3">
    <location>
        <begin position="3531"/>
        <end position="3625"/>
    </location>
</feature>
<feature type="region of interest" description="Disordered" evidence="2">
    <location>
        <begin position="3595"/>
        <end position="3619"/>
    </location>
</feature>
<feature type="region of interest" description="Disordered" evidence="2">
    <location>
        <begin position="2602"/>
        <end position="2622"/>
    </location>
</feature>
<feature type="domain" description="Bacterial Ig-like" evidence="3">
    <location>
        <begin position="3645"/>
        <end position="3725"/>
    </location>
</feature>
<feature type="domain" description="Bacterial Ig-like" evidence="3">
    <location>
        <begin position="2924"/>
        <end position="3001"/>
    </location>
</feature>
<feature type="region of interest" description="Disordered" evidence="2">
    <location>
        <begin position="2398"/>
        <end position="2417"/>
    </location>
</feature>
<feature type="region of interest" description="Disordered" evidence="2">
    <location>
        <begin position="3644"/>
        <end position="3664"/>
    </location>
</feature>
<feature type="region of interest" description="Disordered" evidence="2">
    <location>
        <begin position="3123"/>
        <end position="3143"/>
    </location>
</feature>
<feature type="domain" description="Bacterial Ig-like" evidence="3">
    <location>
        <begin position="1882"/>
        <end position="1959"/>
    </location>
</feature>
<feature type="compositionally biased region" description="Polar residues" evidence="2">
    <location>
        <begin position="1561"/>
        <end position="1578"/>
    </location>
</feature>
<feature type="compositionally biased region" description="Basic and acidic residues" evidence="2">
    <location>
        <begin position="880"/>
        <end position="889"/>
    </location>
</feature>
<feature type="region of interest" description="Disordered" evidence="2">
    <location>
        <begin position="821"/>
        <end position="860"/>
    </location>
</feature>
<evidence type="ECO:0000256" key="2">
    <source>
        <dbReference type="SAM" id="MobiDB-lite"/>
    </source>
</evidence>
<feature type="compositionally biased region" description="Polar residues" evidence="2">
    <location>
        <begin position="890"/>
        <end position="903"/>
    </location>
</feature>
<feature type="region of interest" description="Disordered" evidence="2">
    <location>
        <begin position="1249"/>
        <end position="1272"/>
    </location>
</feature>
<dbReference type="Gene3D" id="3.60.20.40">
    <property type="match status" value="1"/>
</dbReference>
<feature type="domain" description="Bacterial Ig-like" evidence="3">
    <location>
        <begin position="1776"/>
        <end position="1856"/>
    </location>
</feature>
<dbReference type="SUPFAM" id="SSF69318">
    <property type="entry name" value="Integrin alpha N-terminal domain"/>
    <property type="match status" value="1"/>
</dbReference>
<feature type="domain" description="Bacterial Ig-like" evidence="3">
    <location>
        <begin position="2489"/>
        <end position="2583"/>
    </location>
</feature>
<feature type="compositionally biased region" description="Basic and acidic residues" evidence="2">
    <location>
        <begin position="1406"/>
        <end position="1415"/>
    </location>
</feature>
<feature type="domain" description="Bacterial Ig-like" evidence="3">
    <location>
        <begin position="2403"/>
        <end position="2480"/>
    </location>
</feature>
<feature type="domain" description="Bacterial Ig-like" evidence="3">
    <location>
        <begin position="4475"/>
        <end position="4567"/>
    </location>
</feature>
<feature type="domain" description="Bacterial Ig-like" evidence="3">
    <location>
        <begin position="4802"/>
        <end position="4895"/>
    </location>
</feature>
<evidence type="ECO:0000313" key="4">
    <source>
        <dbReference type="EMBL" id="MDR9945299.1"/>
    </source>
</evidence>
<feature type="compositionally biased region" description="Polar residues" evidence="2">
    <location>
        <begin position="415"/>
        <end position="428"/>
    </location>
</feature>
<feature type="domain" description="Bacterial Ig-like" evidence="3">
    <location>
        <begin position="193"/>
        <end position="281"/>
    </location>
</feature>
<feature type="domain" description="Bacterial Ig-like" evidence="3">
    <location>
        <begin position="3445"/>
        <end position="3522"/>
    </location>
</feature>
<feature type="region of interest" description="Disordered" evidence="2">
    <location>
        <begin position="1552"/>
        <end position="1587"/>
    </location>
</feature>
<feature type="compositionally biased region" description="Polar residues" evidence="2">
    <location>
        <begin position="3499"/>
        <end position="3512"/>
    </location>
</feature>
<feature type="domain" description="Bacterial Ig-like" evidence="3">
    <location>
        <begin position="3956"/>
        <end position="4046"/>
    </location>
</feature>
<feature type="domain" description="Bacterial Ig-like" evidence="3">
    <location>
        <begin position="1252"/>
        <end position="1335"/>
    </location>
</feature>
<sequence length="5555" mass="572385">MTDNKVILAVNNGDGKTRLLTAEAGRTVKVKLIPGNKYVLKNINDDFAPENITLQRVDKALHIIQEGDTQPSIIIEDYFNGDPTNPVLMGMAEDGLLYAFVPLSGDSYDTGYLMADGSMSPVALGGEPLGAGGPLLTAPDDDNDMLFGMLGWFALAAAGVGAAFALSEMDKDDGDNSSTPDKPSIGNAVDDEGSIKGPLKSGDVTDDSTPTLTGKGKPGDTIHIIDNGKEIGSVIVDDEGEWSYTPDKPLGEGEHELSVVEKDPDGNTSPPSDPIVIVVDTIAPKAPTIEHIMDKVGKVTGEILEDAYTDDPKPEMSGTGEAGATITIYDNGKKIGETTVNDDGRWYFKPSENLADGSHSITVSQTDKAGNVSKPSDDREFMVLTEPPGKAETPDVIDNTGPVTGPLKPGDVTDDSQPSFSGEGTPGNTIVIKDNDKEIGSVIVDDEGKWSFTPKDELAEGEHNVVVVEEDPLGNVGDPSDPIQIIVDTTPPAKPDMADAQDNTGPITGQLKGGDVTDETRPVFSGKGEPGDTVTIYDGDEVLGTTVIDDKGNWTLKPEKPLGEGDHSITVTQTDKAGNTSDPSEALEFEVDTTAPDASADVLNITAVVDDVGDRQGNVASGEITDDSKPLISGIGEAGNTVFVYTTDSSGKHLIGTAVVGSDGTWSLTPDTPLTEGLNKLTLETQDPAGNRVAGDAPSYDINLLIPVSTAPSINSVVDNAEPHVGPLQKGESTNDTTPTLSGSAAPGDTVSILDNGKVIGTVTADSNGKWAFTPDSALADGKHTFTVTATDAAGNARTSGSFPIVIDTAAPAPAENIVINDNVGDKQGPVGSGDTTDDQSPTLSGEAEPGSTVDIYDNDEKIGSVIVDDEGKWSYTPEKPLDKGDHEITTTVTDPSGNTSEPSPGISFTVDPDPNQVTVGEVVDDQGPIVGNLKPGTVTDDVRPELSGKGKPGSTVTIMDGDDVLGSTVVDPDGNWTFTPEQDLADGDHSLTVISKDPAGNEVTSPSFDITVDATAPEKPVLGSATDDVGTIRGDLSNGGTTDDANPTFNGTAEPGSRVDIYDNGEHIGSTIADDKGAWQFTPTTPLPEGEHHITTTATDEAGNTGPESDDFVLVTDYTPPVATSDVLSITSVMDDVGGRQGNVASGEITDDSKPVINGIGEAGSTVFVYSTDANGKHLLGSAVVDNEGNWTLALDTPLVEGLNQLTLETQDGVGNRVAGEAPPYDITVLIPVSTEPSINSVVDNAEPHVGPMQKGETTNDTTPTLSGSAAPGDVVSILDNGKVIGTVKADSSGKWVFTPDTALTDGQHTFTVTATDAAGNARTSGTFPIVIDTAAPAPAENIVINDNVGDKQGPVGSGDTTDDQSPTLSGEAEPGSTVDIYDNDEKIGSVIVDDEGKWSYTPEKPLDKGDHEITTTVTDPSGNTSEPSPGISFTVDPDPNQVNVGEVVDDQGPIVGNLKPGTVTDDARPELSGKGKPGSTVTIKDGDDVLGSTVVDPDGNWTFTPEQDLADGDHSLTVVSTDPAGNDVTSPSFDISVDTVAPEKPVIGVATDDVGSSRGDLSSGSTTDDANPTFNGTAEPGSRVDIYDNGELIGSTVVDENGGWQFTPTTPLPEGEHHITTTATDKAGNTSPESDDFVLITDYTAPDASKLAITEVYDDVNTAGVIASGGETDDNRPLIKGTGAEPGNTITVYNGDRVIGTAKVQADGTWSLEPTTPLPDGKYTLTAKETDSVGNVSGPSGEYIINVATVPPQAPTLDTVYDDVAPHADYLQKGDVTNDTTPTLSGSSGVAGGTISIYDNGRLIGTTTVGSNGSWSFTPDTALSDGSHNFTATVTDGVGRTSEPTGGFGIVIDTKAPDAASDLLVTDNVGAYQGPVVSGDTTDDNTPTLSGKAEPGSTVNIIDNGQVIGTAKVNPDGTWSYTPDQPLANGAHDLTTTVTDPSGNTGPEGSHVVITVDVVPGKVEITAVTDDTGSVTGSLSQNAVTDDTRPQISGTAKAGSTVTIMDGSNVLGTTTAGADGTWSFTPSVDLGRGDHTFTATAKDPMGNESSSSSWTVTIDTDAPVKPTIDAALDDVGSVQGNLANGSSTDDPTPTLSGKAEAGSTVKIYDQNGLLGEVTAKADGTWSFSPVAKLPEGEHRFHVTATDRAGNTSADSDDFVLTLDYTAPDASKLAITEVYDDVNTAGVIASGEETDDNRPLIKGTGAEPGNTITVYNGDRVIGTAKVQADGTWSLEPTTPLPDGKYTLTAKETDSVGNVSGPSGEYIINVATVPPQAPTLDTVYDDVAPHADYLQKGDVTNDTTPTLSGSSGVAGGTISIYDNGRLIGTTTVGSNGSWSFTPDTALSDGSHNFTATVTDGVGRTSEPTGGFGIVIDTKAPDAASDLLVTDNVGAYQGPVVSGDTTDDNTPTLSGKAEPGSTVNIIDNGQVIGTAKVNPDGTWSYTPDQPLANGAHDLTTTVTDPSGNTGPEGSHVVITVDVVPGKVEITAVTDDTGSVTGSLSQNAVTDDTRPQISGTAKAGSTVTIMDGSNVLGTTTAGADGTWSFTPSVDLGRGDHTFTATAKDPMGNESSSSSWTVTIDTDAPVKPTIDAALDDVGSVQGNLANGSSTDDPTPTLSGKAEAGSTVKIYDQNGLLGEVTAKADGTWSFSPVAKLPEGEHRFHVTATDRAGNTSADSDDFVLTLDYTAPDASKLAITEVYDDVNTAGVIASGEETDDNRPLIKGTGAEPGNTITVYNGDRVIGTAKVQADGTWSLEPTTPLPDGKYTLTAKETDSVGNVSGPSGEYIINVATVPPQAPTLDTVYDDVAPHADYLQKGDVTNDTTPTLSGSSGVAGGTISIYDNGRLIGTTTVGSNGSWSFTPDTALSDGSHNFTATVTDGVGRTSEPTGGFGIVIDTKAPDAASDLLVTDNVGAYQGPVVSGDTTDDNTPTLSGKAEPGSTVNIIDNGQVIGTAKVNPDGTWSYTPDQPLANGAHDLTTTVTDPSGNTGPEGSHVVITVDVVPGKVEITAVTDDTGSVTGSLSQNAVTDDTRPQISGTAKAGSTVTIMDGSNVLGTTTAGADGTWSFTPSVDLGRGDHTFTATAKDPMGNESSSSSWTVTIDTDAPVKPTIDAALDDVGSVQGNLANGSSTDDPTPTLSGKAEAGSTVKIYDQNGLLGEVTAKADGTWSFSPVAKLPEGEHRFHVTATDRAGNTSADSDDFVLTLDYTAPDASKLAITEVYDDVNTAGVIASGEETDDNRPLIKGTGAEPGNTITVYNGDRVIGTAKVQADGTWSLEPTTPLPDGKYTLTAKETDSVGNVSGPSGEYIINVATVPPQAPTLDTVYDDVAPHADYLQKGDVTNDTTPTLSGSSGVAGGTISIYDNGRLIGTTTVGSNGSWSFTPDTALSDGSHNFTATVTDGVGRTSEPTGGFGIVIDTKAPDAASDLLVTDNVGAYQGPVVSGDTTDDNTPTLSGKAEPGSTVNIIDNGQVIGTAKVNPDGTWSYTPDQPLANGAHDLTTTVTDPSGNTGPEGSHVVITVDVVPGKVEITAVTDDTGSVTGSLSQNAVTDDTRPQISGTAKAGSTVTIMDGSNVLGTTTAGADGTWSFTPSVDLGRGDHTFTATAKDPMGNESSSSSWTVTIDTDAPVKPTIDAALDDVGSVQGNLANGSSTDDPTPTLSGKAEAGSTVKIYDQNGLLGEVTAKADGTWSFSPVAKLPEGEHRFHVTATDRAGNTSAASDDFVLNLDFTAPDASKVSITDVVDDFGSVTGTIASGGKTDDNTPLIKGTGAEPGNTITVYNGDKVIGTAKVQADGTWELQVTKALPDGTYNLTVKETDSVGNTTAASPEYIIQIDAGGQPLPPTLSSVEDDVAPHTGPLQKDATTNDDTLLLTGTAEAGVTVRIYGGPNGTTLLGETKADAQGKWTFNTPKLADGVHTFVAEAINDIGQVSPQTGGFPITVDTSAPGEVTGFIVSDNEGPKTGTLSNGDTTDDATPTISGKAEPGSVVHIYVNGQENGTTVADANGNWSYTTGSLADGEYTFTARAEDSAGNLGAENAGVTVTLDTSSVPVTIVRVMDDKGTVTGELKANDVTDDARPEIIGKAKAGSTVTIKDGNVVLGTVTADVSGNWTFTPTSDLGDGVHNITATAKDLTGKEDTSSTFSFEIDSKAPNRPSIDYAEDQVGTVKDDLSNNDVTDDPQPILHGTAEANSTVNIYTLDGTLLGSVTANSSGAWNFKPGSKLPEGKNTFYVTATDEAGNVSDKSADFILTTDYTAPDASKVTIDSVTDNVGNVQGIVADGGVLDDSRPVIRGSGAEAGNVITVYTTDKDGNTKILGTTTVDKNGKWELTPSESLYGDSINKLTVTETDRVGNVAKPADSYDVIMSDTPDAPAIVNVLDDTGTTVINLANNALTKDDTPTLKGTADGAAGDTITIYNGTEVVGKTTLNSDGTWSFTPSPALADGNYTFTVTNTNSAGQESDRSGSFTLTIDSTAPNPVSGLQVADDQGAWKGQLTDGMTTDDNKPTFTGKAEQGSTVTIYDNGQAIGSVVVTNTDGSWQYTPTTPLADGEHQFATQVTDPAGNSSAIVDDITVNVSTGASYLQLLQVVDDVQEAGGSRVLREGDVTNDSQVQLVGKATAGSTIIITDVGGVQLGMVKADANGNWEFTPLSSLKDGAHTLRITGTDPSNNPLTPIDFDLVVDTVAPVAPVITNVLDDVNPVQGSVAHGKPTNDTTPEITGTAEKGSTVNVYHQVDATTRILLGTAVADSTTGQWTLQISDANKLAEGTWNLVATSTDAAGNISTPSNTWTIVVDTTVSDAVINISSVSEDRGASDTDFITSDNTLLINGELNKALQADEWVEVSLDNGATWTRASTVTGTSWTVDMQNTPLNDGAYTIQARVVDNAGNVGSTDSQALQVASGGSDMNGLTTTTKVTTDTSHGLTTGDHFSHAATATNGDMITRDRTVTISGNLSAALQAGEHLQISLDNGKTWKTLALNGQSWSYELPEAMASVTHNFKLQVIDVAGNPGTNTKFADSYNVVIDLDSPDGITGAPNVPQHTTTGDSFTFSSGQYGRVEAGAIVSLVSDVNNNGTYQEGLDQVIGFVKANADGSWSLNTSLPSGAHNLAFVVWDEAGNRSSMSASTSTGVTEGGGSTLIEQTWGGTTDADSRGLNAAAVTISQDGLWSFFQSARGTSGTTTANAGRVYDSVTREDYDSTYLAQPSTDNGAGYNVDSTSYSRYVNSAAFADINRDGYADVMSQISSYSNAGRTAYWLQNADGSYSAKALDQGTLNHLGGVISYDREGDGYLDFVLGDSEADSISFIKNTQGTLSYEDNAGFSDGHPGGALPASLSVLHEVGAVDIDNNGTVDITAHIDYNGAGNLVGNNSRGLGILYNQTTGTSKTNFGEVGYYTNVFRDDGHEDYGNLSISMTYADYNNDGWLDLFLSRGSKGGSNSDESRIYLNDGTGKLNATDSQALWFGDNVDGGTSLAVDWNHDGKMDIIDAPRWRVVQGREVIVESTFDRNTIAALRERGHHIVVEDPLQDYNFGGAQVIYRMPEGHYVAATESRKDGQALVS</sequence>
<feature type="region of interest" description="Disordered" evidence="2">
    <location>
        <begin position="3440"/>
        <end position="3459"/>
    </location>
</feature>
<feature type="region of interest" description="Disordered" evidence="2">
    <location>
        <begin position="1917"/>
        <end position="1951"/>
    </location>
</feature>
<dbReference type="InterPro" id="IPR044016">
    <property type="entry name" value="Big_13"/>
</dbReference>
<evidence type="ECO:0000259" key="3">
    <source>
        <dbReference type="Pfam" id="PF19077"/>
    </source>
</evidence>
<feature type="domain" description="Bacterial Ig-like" evidence="3">
    <location>
        <begin position="3851"/>
        <end position="3943"/>
    </location>
</feature>
<feature type="region of interest" description="Disordered" evidence="2">
    <location>
        <begin position="1463"/>
        <end position="1492"/>
    </location>
</feature>
<dbReference type="Pfam" id="PF13517">
    <property type="entry name" value="FG-GAP_3"/>
    <property type="match status" value="1"/>
</dbReference>
<feature type="region of interest" description="Disordered" evidence="2">
    <location>
        <begin position="2553"/>
        <end position="2577"/>
    </location>
</feature>
<feature type="domain" description="Bacterial Ig-like" evidence="3">
    <location>
        <begin position="4706"/>
        <end position="4793"/>
    </location>
</feature>
<feature type="domain" description="Bacterial Ig-like" evidence="3">
    <location>
        <begin position="1349"/>
        <end position="1438"/>
    </location>
</feature>
<feature type="region of interest" description="Disordered" evidence="2">
    <location>
        <begin position="2438"/>
        <end position="2472"/>
    </location>
</feature>
<feature type="compositionally biased region" description="Polar residues" evidence="2">
    <location>
        <begin position="569"/>
        <end position="583"/>
    </location>
</feature>
<feature type="domain" description="Bacterial Ig-like" evidence="3">
    <location>
        <begin position="3124"/>
        <end position="3207"/>
    </location>
</feature>
<feature type="domain" description="Bacterial Ig-like" evidence="3">
    <location>
        <begin position="2706"/>
        <end position="2784"/>
    </location>
</feature>
<feature type="domain" description="Bacterial Ig-like" evidence="3">
    <location>
        <begin position="2082"/>
        <end position="2165"/>
    </location>
</feature>
<gene>
    <name evidence="4" type="ORF">MX989_04245</name>
</gene>
<feature type="domain" description="Bacterial Ig-like" evidence="3">
    <location>
        <begin position="1464"/>
        <end position="1541"/>
    </location>
</feature>
<feature type="domain" description="Bacterial Ig-like" evidence="3">
    <location>
        <begin position="938"/>
        <end position="1014"/>
    </location>
</feature>
<feature type="domain" description="Bacterial Ig-like" evidence="3">
    <location>
        <begin position="2185"/>
        <end position="2263"/>
    </location>
</feature>
<dbReference type="InterPro" id="IPR013517">
    <property type="entry name" value="FG-GAP"/>
</dbReference>
<dbReference type="InterPro" id="IPR014756">
    <property type="entry name" value="Ig_E-set"/>
</dbReference>
<feature type="region of interest" description="Disordered" evidence="2">
    <location>
        <begin position="386"/>
        <end position="433"/>
    </location>
</feature>
<feature type="domain" description="Bacterial Ig-like" evidence="3">
    <location>
        <begin position="3010"/>
        <end position="3104"/>
    </location>
</feature>
<feature type="domain" description="Bacterial Ig-like" evidence="3">
    <location>
        <begin position="4272"/>
        <end position="4357"/>
    </location>
</feature>